<dbReference type="Proteomes" id="UP000265703">
    <property type="component" value="Unassembled WGS sequence"/>
</dbReference>
<dbReference type="SMART" id="SM00225">
    <property type="entry name" value="BTB"/>
    <property type="match status" value="1"/>
</dbReference>
<reference evidence="3 4" key="1">
    <citation type="submission" date="2018-06" db="EMBL/GenBank/DDBJ databases">
        <title>Comparative genomics reveals the genomic features of Rhizophagus irregularis, R. cerebriforme, R. diaphanum and Gigaspora rosea, and their symbiotic lifestyle signature.</title>
        <authorList>
            <person name="Morin E."/>
            <person name="San Clemente H."/>
            <person name="Chen E.C.H."/>
            <person name="De La Providencia I."/>
            <person name="Hainaut M."/>
            <person name="Kuo A."/>
            <person name="Kohler A."/>
            <person name="Murat C."/>
            <person name="Tang N."/>
            <person name="Roy S."/>
            <person name="Loubradou J."/>
            <person name="Henrissat B."/>
            <person name="Grigoriev I.V."/>
            <person name="Corradi N."/>
            <person name="Roux C."/>
            <person name="Martin F.M."/>
        </authorList>
    </citation>
    <scope>NUCLEOTIDE SEQUENCE [LARGE SCALE GENOMIC DNA]</scope>
    <source>
        <strain evidence="3 4">DAOM 227022</strain>
    </source>
</reference>
<proteinExistence type="predicted"/>
<evidence type="ECO:0000313" key="4">
    <source>
        <dbReference type="Proteomes" id="UP000265703"/>
    </source>
</evidence>
<evidence type="ECO:0000313" key="3">
    <source>
        <dbReference type="EMBL" id="RIA94052.1"/>
    </source>
</evidence>
<dbReference type="EMBL" id="QKYT01000091">
    <property type="protein sequence ID" value="RIA94052.1"/>
    <property type="molecule type" value="Genomic_DNA"/>
</dbReference>
<dbReference type="Pfam" id="PF07534">
    <property type="entry name" value="TLD"/>
    <property type="match status" value="1"/>
</dbReference>
<organism evidence="3 4">
    <name type="scientific">Glomus cerebriforme</name>
    <dbReference type="NCBI Taxonomy" id="658196"/>
    <lineage>
        <taxon>Eukaryota</taxon>
        <taxon>Fungi</taxon>
        <taxon>Fungi incertae sedis</taxon>
        <taxon>Mucoromycota</taxon>
        <taxon>Glomeromycotina</taxon>
        <taxon>Glomeromycetes</taxon>
        <taxon>Glomerales</taxon>
        <taxon>Glomeraceae</taxon>
        <taxon>Glomus</taxon>
    </lineage>
</organism>
<dbReference type="PANTHER" id="PTHR24410">
    <property type="entry name" value="HL07962P-RELATED"/>
    <property type="match status" value="1"/>
</dbReference>
<feature type="domain" description="TLDc" evidence="2">
    <location>
        <begin position="261"/>
        <end position="390"/>
    </location>
</feature>
<gene>
    <name evidence="3" type="ORF">C1645_818605</name>
</gene>
<dbReference type="InterPro" id="IPR000210">
    <property type="entry name" value="BTB/POZ_dom"/>
</dbReference>
<protein>
    <recommendedName>
        <fullName evidence="5">BTB/POZ protein</fullName>
    </recommendedName>
</protein>
<dbReference type="AlphaFoldDB" id="A0A397T857"/>
<dbReference type="PROSITE" id="PS51886">
    <property type="entry name" value="TLDC"/>
    <property type="match status" value="1"/>
</dbReference>
<dbReference type="InterPro" id="IPR051481">
    <property type="entry name" value="BTB-POZ/Galectin-3-binding"/>
</dbReference>
<evidence type="ECO:0000259" key="1">
    <source>
        <dbReference type="PROSITE" id="PS50097"/>
    </source>
</evidence>
<feature type="domain" description="BTB" evidence="1">
    <location>
        <begin position="22"/>
        <end position="95"/>
    </location>
</feature>
<accession>A0A397T857</accession>
<evidence type="ECO:0008006" key="5">
    <source>
        <dbReference type="Google" id="ProtNLM"/>
    </source>
</evidence>
<dbReference type="PROSITE" id="PS50097">
    <property type="entry name" value="BTB"/>
    <property type="match status" value="1"/>
</dbReference>
<dbReference type="PANTHER" id="PTHR24410:SF23">
    <property type="entry name" value="BTB DOMAIN-CONTAINING PROTEIN-RELATED"/>
    <property type="match status" value="1"/>
</dbReference>
<dbReference type="OrthoDB" id="191037at2759"/>
<sequence length="390" mass="46261">MSIYWKELVNDYEKLLETGKGYEVIIYAGENENIEEIYAHSTILCARSQYFCTAFSNVWAYKKDGKFIFEKPNISSHLFKMILRYIYTGKIDLTQLKSYEILQFLMAIDELIIESLVQCIQEYVIEHKCEFLHKYSIEILELTYQNGLFINLWDLCLNEICEEPEKLLINSDKFINLKAPVLEIILRHDDFALDEIIIWNNMSRTTSKYFKRQNFFRKVYPYKKLLPKRLVYDILEFHMIPGKGPNFYDIRPSRVPTCDSIIIYSRHLAIFACWIDRKKKTYYNVRNLPYKFRLLYRATRDGFSSEAFHEKCDDKGMTISVAKIKDSDQIIGGYNPLEWESKDNYKSTTSSFIFSFKDGKKTAKVSYPNNKQYAIHNSSEDYEVFQVIKV</sequence>
<dbReference type="InterPro" id="IPR011333">
    <property type="entry name" value="SKP1/BTB/POZ_sf"/>
</dbReference>
<dbReference type="InterPro" id="IPR006571">
    <property type="entry name" value="TLDc_dom"/>
</dbReference>
<dbReference type="Gene3D" id="3.30.710.10">
    <property type="entry name" value="Potassium Channel Kv1.1, Chain A"/>
    <property type="match status" value="1"/>
</dbReference>
<keyword evidence="4" id="KW-1185">Reference proteome</keyword>
<name>A0A397T857_9GLOM</name>
<dbReference type="Pfam" id="PF00651">
    <property type="entry name" value="BTB"/>
    <property type="match status" value="1"/>
</dbReference>
<evidence type="ECO:0000259" key="2">
    <source>
        <dbReference type="PROSITE" id="PS51886"/>
    </source>
</evidence>
<dbReference type="SUPFAM" id="SSF54695">
    <property type="entry name" value="POZ domain"/>
    <property type="match status" value="1"/>
</dbReference>
<comment type="caution">
    <text evidence="3">The sequence shown here is derived from an EMBL/GenBank/DDBJ whole genome shotgun (WGS) entry which is preliminary data.</text>
</comment>
<dbReference type="CDD" id="cd18186">
    <property type="entry name" value="BTB_POZ_ZBTB_KLHL-like"/>
    <property type="match status" value="1"/>
</dbReference>